<dbReference type="Proteomes" id="UP000604273">
    <property type="component" value="Unassembled WGS sequence"/>
</dbReference>
<dbReference type="OrthoDB" id="4779108at2759"/>
<evidence type="ECO:0000313" key="1">
    <source>
        <dbReference type="EMBL" id="KAF4949278.1"/>
    </source>
</evidence>
<reference evidence="1" key="1">
    <citation type="journal article" date="2020" name="BMC Genomics">
        <title>Correction to: Identification and distribution of gene clusters required for synthesis of sphingolipid metabolism inhibitors in diverse species of the filamentous fungus Fusarium.</title>
        <authorList>
            <person name="Kim H.S."/>
            <person name="Lohmar J.M."/>
            <person name="Busman M."/>
            <person name="Brown D.W."/>
            <person name="Naumann T.A."/>
            <person name="Divon H.H."/>
            <person name="Lysoe E."/>
            <person name="Uhlig S."/>
            <person name="Proctor R.H."/>
        </authorList>
    </citation>
    <scope>NUCLEOTIDE SEQUENCE</scope>
    <source>
        <strain evidence="1">NRRL 45417</strain>
    </source>
</reference>
<keyword evidence="2" id="KW-1185">Reference proteome</keyword>
<accession>A0A8H4WSL8</accession>
<dbReference type="AlphaFoldDB" id="A0A8H4WSL8"/>
<organism evidence="1 2">
    <name type="scientific">Fusarium gaditjirri</name>
    <dbReference type="NCBI Taxonomy" id="282569"/>
    <lineage>
        <taxon>Eukaryota</taxon>
        <taxon>Fungi</taxon>
        <taxon>Dikarya</taxon>
        <taxon>Ascomycota</taxon>
        <taxon>Pezizomycotina</taxon>
        <taxon>Sordariomycetes</taxon>
        <taxon>Hypocreomycetidae</taxon>
        <taxon>Hypocreales</taxon>
        <taxon>Nectriaceae</taxon>
        <taxon>Fusarium</taxon>
        <taxon>Fusarium nisikadoi species complex</taxon>
    </lineage>
</organism>
<evidence type="ECO:0000313" key="2">
    <source>
        <dbReference type="Proteomes" id="UP000604273"/>
    </source>
</evidence>
<proteinExistence type="predicted"/>
<protein>
    <submittedName>
        <fullName evidence="1">Uncharacterized protein</fullName>
    </submittedName>
</protein>
<comment type="caution">
    <text evidence="1">The sequence shown here is derived from an EMBL/GenBank/DDBJ whole genome shotgun (WGS) entry which is preliminary data.</text>
</comment>
<name>A0A8H4WSL8_9HYPO</name>
<reference evidence="1" key="2">
    <citation type="submission" date="2020-05" db="EMBL/GenBank/DDBJ databases">
        <authorList>
            <person name="Kim H.-S."/>
            <person name="Proctor R.H."/>
            <person name="Brown D.W."/>
        </authorList>
    </citation>
    <scope>NUCLEOTIDE SEQUENCE</scope>
    <source>
        <strain evidence="1">NRRL 45417</strain>
    </source>
</reference>
<dbReference type="EMBL" id="JABFAI010000242">
    <property type="protein sequence ID" value="KAF4949278.1"/>
    <property type="molecule type" value="Genomic_DNA"/>
</dbReference>
<gene>
    <name evidence="1" type="ORF">FGADI_9005</name>
</gene>
<sequence>MDQNDDADPPPNKPLAIHPGLWAIEHHFTEREPRQVIKFRGAIKSTKFVSITQRIISDGENLGAEPPWSSTELNVHGVSRNELAVVVGILVPHSFRNSIKVKQTRTLQAFEKDKHLTCEAPSEVFIVVRPLVFERNTSYILYKYQEPGGCEIYPLPAALESCVLFFKEWVHDYADPLMKKRHDNIANNITNFAKQYLKDHEEDFTDAGLASTRSKNELQGLTKHRATPAILQSFVQRILQRPEECTGDKDALTFIKLMRAVWFPAEGSSIDWLDIAVVKQFITGLKHGALNDYDTPPAMWRSFIVQVCSSLYERPEDDPMKLVERIRRVHRTVIQAGINYNNSQAIVSEDGALSRVYNVAISAMKLALEQAKAEQSLVRQHFMVPPSSKRSIDDIISSLIDGAVSRDQRLSDIRDLAALSHLQHEMLFRNQTELFDTVIKVMGDLRVHFKDNEMDGAQMEGVENHGTQMDGVENHGAQLRGNRSEDADFGMTDDDVNLAIQRQLSNY</sequence>